<keyword evidence="2" id="KW-0732">Signal</keyword>
<evidence type="ECO:0008006" key="5">
    <source>
        <dbReference type="Google" id="ProtNLM"/>
    </source>
</evidence>
<protein>
    <recommendedName>
        <fullName evidence="5">GPI anchored protein</fullName>
    </recommendedName>
</protein>
<reference evidence="3 4" key="1">
    <citation type="submission" date="2024-07" db="EMBL/GenBank/DDBJ databases">
        <title>Section-level genome sequencing and comparative genomics of Aspergillus sections Usti and Cavernicolus.</title>
        <authorList>
            <consortium name="Lawrence Berkeley National Laboratory"/>
            <person name="Nybo J.L."/>
            <person name="Vesth T.C."/>
            <person name="Theobald S."/>
            <person name="Frisvad J.C."/>
            <person name="Larsen T.O."/>
            <person name="Kjaerboelling I."/>
            <person name="Rothschild-Mancinelli K."/>
            <person name="Lyhne E.K."/>
            <person name="Kogle M.E."/>
            <person name="Barry K."/>
            <person name="Clum A."/>
            <person name="Na H."/>
            <person name="Ledsgaard L."/>
            <person name="Lin J."/>
            <person name="Lipzen A."/>
            <person name="Kuo A."/>
            <person name="Riley R."/>
            <person name="Mondo S."/>
            <person name="Labutti K."/>
            <person name="Haridas S."/>
            <person name="Pangalinan J."/>
            <person name="Salamov A.A."/>
            <person name="Simmons B.A."/>
            <person name="Magnuson J.K."/>
            <person name="Chen J."/>
            <person name="Drula E."/>
            <person name="Henrissat B."/>
            <person name="Wiebenga A."/>
            <person name="Lubbers R.J."/>
            <person name="Gomes A.C."/>
            <person name="Makela M.R."/>
            <person name="Stajich J."/>
            <person name="Grigoriev I.V."/>
            <person name="Mortensen U.H."/>
            <person name="De Vries R.P."/>
            <person name="Baker S.E."/>
            <person name="Andersen M.R."/>
        </authorList>
    </citation>
    <scope>NUCLEOTIDE SEQUENCE [LARGE SCALE GENOMIC DNA]</scope>
    <source>
        <strain evidence="3 4">CBS 209.92</strain>
    </source>
</reference>
<sequence length="422" mass="46102">MKDSTHPLIALEICIFHRSPVLVAMWPLLLALSLLPTGSISQTCSDETRFDIETQSAIDNLAQSCEIVGSYVEIDKEFTGPFRLPNITHLNWQLVADRDDRDNPFDPPHITTFEMPDLEYAHDIALTWLPVLEKWSVPRLLTAGHIQLEIQAHLSSLEFPALAAVEEIIIVGNVSEVEFNELRAINGGIYIGNVDPVIVDFGGMAETFMDISLPLLETISGGIDIKGRASSISLPELVSIRRSGDPEESPRPTSRFDLNGSSISLDLPKLSVVDQSIHFVGNISALSLPSLQNITDGLWINSSSPLSIDLPLENVADVNIYGYIESIDLPNLRNWSTLSISSELRLDCDGFITRLNETFSGDMPGWVSCSSLQTNDDTNDTNNNIDADTETDTDGARMLFARGAGALFLASAVIVAVGGSFF</sequence>
<name>A0ABR4G727_9EURO</name>
<feature type="signal peptide" evidence="2">
    <location>
        <begin position="1"/>
        <end position="41"/>
    </location>
</feature>
<keyword evidence="1" id="KW-0812">Transmembrane</keyword>
<evidence type="ECO:0000313" key="4">
    <source>
        <dbReference type="Proteomes" id="UP001610563"/>
    </source>
</evidence>
<keyword evidence="1" id="KW-0472">Membrane</keyword>
<keyword evidence="4" id="KW-1185">Reference proteome</keyword>
<dbReference type="EMBL" id="JBFTWV010000040">
    <property type="protein sequence ID" value="KAL2794818.1"/>
    <property type="molecule type" value="Genomic_DNA"/>
</dbReference>
<accession>A0ABR4G727</accession>
<feature type="transmembrane region" description="Helical" evidence="1">
    <location>
        <begin position="399"/>
        <end position="421"/>
    </location>
</feature>
<gene>
    <name evidence="3" type="ORF">BJX66DRAFT_302896</name>
</gene>
<proteinExistence type="predicted"/>
<evidence type="ECO:0000256" key="2">
    <source>
        <dbReference type="SAM" id="SignalP"/>
    </source>
</evidence>
<comment type="caution">
    <text evidence="3">The sequence shown here is derived from an EMBL/GenBank/DDBJ whole genome shotgun (WGS) entry which is preliminary data.</text>
</comment>
<organism evidence="3 4">
    <name type="scientific">Aspergillus keveii</name>
    <dbReference type="NCBI Taxonomy" id="714993"/>
    <lineage>
        <taxon>Eukaryota</taxon>
        <taxon>Fungi</taxon>
        <taxon>Dikarya</taxon>
        <taxon>Ascomycota</taxon>
        <taxon>Pezizomycotina</taxon>
        <taxon>Eurotiomycetes</taxon>
        <taxon>Eurotiomycetidae</taxon>
        <taxon>Eurotiales</taxon>
        <taxon>Aspergillaceae</taxon>
        <taxon>Aspergillus</taxon>
        <taxon>Aspergillus subgen. Nidulantes</taxon>
    </lineage>
</organism>
<evidence type="ECO:0000256" key="1">
    <source>
        <dbReference type="SAM" id="Phobius"/>
    </source>
</evidence>
<feature type="chain" id="PRO_5047444071" description="GPI anchored protein" evidence="2">
    <location>
        <begin position="42"/>
        <end position="422"/>
    </location>
</feature>
<dbReference type="Proteomes" id="UP001610563">
    <property type="component" value="Unassembled WGS sequence"/>
</dbReference>
<keyword evidence="1" id="KW-1133">Transmembrane helix</keyword>
<evidence type="ECO:0000313" key="3">
    <source>
        <dbReference type="EMBL" id="KAL2794818.1"/>
    </source>
</evidence>